<dbReference type="KEGG" id="ote:Oter_1712"/>
<evidence type="ECO:0000313" key="2">
    <source>
        <dbReference type="Proteomes" id="UP000007013"/>
    </source>
</evidence>
<proteinExistence type="predicted"/>
<accession>B1ZVR0</accession>
<evidence type="ECO:0008006" key="3">
    <source>
        <dbReference type="Google" id="ProtNLM"/>
    </source>
</evidence>
<dbReference type="AlphaFoldDB" id="B1ZVR0"/>
<keyword evidence="2" id="KW-1185">Reference proteome</keyword>
<protein>
    <recommendedName>
        <fullName evidence="3">DUF481 domain-containing protein</fullName>
    </recommendedName>
</protein>
<gene>
    <name evidence="1" type="ordered locus">Oter_1712</name>
</gene>
<dbReference type="STRING" id="452637.Oter_1712"/>
<organism evidence="1 2">
    <name type="scientific">Opitutus terrae (strain DSM 11246 / JCM 15787 / PB90-1)</name>
    <dbReference type="NCBI Taxonomy" id="452637"/>
    <lineage>
        <taxon>Bacteria</taxon>
        <taxon>Pseudomonadati</taxon>
        <taxon>Verrucomicrobiota</taxon>
        <taxon>Opitutia</taxon>
        <taxon>Opitutales</taxon>
        <taxon>Opitutaceae</taxon>
        <taxon>Opitutus</taxon>
    </lineage>
</organism>
<dbReference type="HOGENOM" id="CLU_701779_0_0_0"/>
<evidence type="ECO:0000313" key="1">
    <source>
        <dbReference type="EMBL" id="ACB74996.1"/>
    </source>
</evidence>
<dbReference type="Proteomes" id="UP000007013">
    <property type="component" value="Chromosome"/>
</dbReference>
<sequence length="393" mass="43976">MARIFLKQFSTRGVTWRVSSSTFLGRGPARLLTALLCGLVGSFAARPAVAFTEVRGPSFAQSSRVPATANPPAAAAEKPALDQLVFKDGDRVRGKLVEHAGNVLVFQSERFGLLRVPTSEAEVILAQPVGPAVATTATPDQEAAVAERVEEGEVSVERWPFSPLQMAAALKEFFGSWHGRFSVATEVLEDARQHGSATVEAKLQRKWKNDEVQLTGRYDYASTNEVAATDMVKADGVWRHDFPRKLFSVYRPSVEWNRQFYRDGAPSDYVLMQQEVGAGVNLFNTDTRKLRAGVSENLFDVWVTPTDFHTSHAVESVFTEIEAKLPWRITLTDRSVWYYSIASQTDGWENRFEVSKKLTETLTIAARHDIRRNNPDERAADYERLRVLFGVDF</sequence>
<dbReference type="EMBL" id="CP001032">
    <property type="protein sequence ID" value="ACB74996.1"/>
    <property type="molecule type" value="Genomic_DNA"/>
</dbReference>
<name>B1ZVR0_OPITP</name>
<reference evidence="1 2" key="1">
    <citation type="journal article" date="2011" name="J. Bacteriol.">
        <title>Genome sequence of the verrucomicrobium Opitutus terrae PB90-1, an abundant inhabitant of rice paddy soil ecosystems.</title>
        <authorList>
            <person name="van Passel M.W."/>
            <person name="Kant R."/>
            <person name="Palva A."/>
            <person name="Copeland A."/>
            <person name="Lucas S."/>
            <person name="Lapidus A."/>
            <person name="Glavina del Rio T."/>
            <person name="Pitluck S."/>
            <person name="Goltsman E."/>
            <person name="Clum A."/>
            <person name="Sun H."/>
            <person name="Schmutz J."/>
            <person name="Larimer F.W."/>
            <person name="Land M.L."/>
            <person name="Hauser L."/>
            <person name="Kyrpides N."/>
            <person name="Mikhailova N."/>
            <person name="Richardson P.P."/>
            <person name="Janssen P.H."/>
            <person name="de Vos W.M."/>
            <person name="Smidt H."/>
        </authorList>
    </citation>
    <scope>NUCLEOTIDE SEQUENCE [LARGE SCALE GENOMIC DNA]</scope>
    <source>
        <strain evidence="2">DSM 11246 / JCM 15787 / PB90-1</strain>
    </source>
</reference>